<organism evidence="4 5">
    <name type="scientific">Paenibacillus agaridevorans</name>
    <dbReference type="NCBI Taxonomy" id="171404"/>
    <lineage>
        <taxon>Bacteria</taxon>
        <taxon>Bacillati</taxon>
        <taxon>Bacillota</taxon>
        <taxon>Bacilli</taxon>
        <taxon>Bacillales</taxon>
        <taxon>Paenibacillaceae</taxon>
        <taxon>Paenibacillus</taxon>
    </lineage>
</organism>
<name>A0A2R5F1S4_9BACL</name>
<dbReference type="AlphaFoldDB" id="A0A2R5F1S4"/>
<feature type="region of interest" description="Disordered" evidence="1">
    <location>
        <begin position="39"/>
        <end position="64"/>
    </location>
</feature>
<evidence type="ECO:0000256" key="2">
    <source>
        <dbReference type="SAM" id="SignalP"/>
    </source>
</evidence>
<dbReference type="InterPro" id="IPR001119">
    <property type="entry name" value="SLH_dom"/>
</dbReference>
<comment type="caution">
    <text evidence="4">The sequence shown here is derived from an EMBL/GenBank/DDBJ whole genome shotgun (WGS) entry which is preliminary data.</text>
</comment>
<keyword evidence="5" id="KW-1185">Reference proteome</keyword>
<dbReference type="Pfam" id="PF16244">
    <property type="entry name" value="DUF4901"/>
    <property type="match status" value="2"/>
</dbReference>
<evidence type="ECO:0000313" key="5">
    <source>
        <dbReference type="Proteomes" id="UP000245202"/>
    </source>
</evidence>
<dbReference type="Pfam" id="PF00395">
    <property type="entry name" value="SLH"/>
    <property type="match status" value="3"/>
</dbReference>
<reference evidence="4 5" key="1">
    <citation type="submission" date="2017-08" db="EMBL/GenBank/DDBJ databases">
        <title>Substantial Increase in Enzyme Production by Combined Drug-Resistance Mutations in Paenibacillus agaridevorans.</title>
        <authorList>
            <person name="Tanaka Y."/>
            <person name="Funane K."/>
            <person name="Hosaka T."/>
            <person name="Shiwa Y."/>
            <person name="Fujita N."/>
            <person name="Miyazaki T."/>
            <person name="Yoshikawa H."/>
            <person name="Murakami K."/>
            <person name="Kasahara K."/>
            <person name="Inaoka T."/>
            <person name="Hiraga Y."/>
            <person name="Ochi K."/>
        </authorList>
    </citation>
    <scope>NUCLEOTIDE SEQUENCE [LARGE SCALE GENOMIC DNA]</scope>
    <source>
        <strain evidence="4 5">T-3040</strain>
    </source>
</reference>
<sequence length="800" mass="87376">MTLSNWKGNGKRKAAAAIALAMLTTAWAVPVSADTSAAGGSLPAKVESGEGAANPGTGAASGANVKTAISKSKAESLLRQYVSIPEEYTLQGASSGTSKLADGSRSYWTLNFIKRVNGKQRGSIYASLDANTGQLLNFRVYSDEPSAPPVYPLKVDREDAKALAKTFIGQVAGTYLGELRLNESFGVSLLPPLTGAVIHTLRYERVVNGIFFPANYIQVELDSDGHVQSFEMNWDETIVFPKENDILSDAEAEDAIRKAAAPQLRYIVPYNAGGKLEPALSYALPAFAVDAVTGERSEVFQFYGGLRGGKVSEKPLSDKPLGTKPRAGKQSEDAAREAVEKAFSLPGGAVFQQATYNEYVDETTGKTRSYWDLNWTIEKDGRESGGAWASVDSQSGVIRSFYQYGPNEAGSAASSPSITLESAVKKAEDTVRKQLPWLAHELHVVVPEAEQYKDRKPEEIGNYSISFEHRVHGAVVEYDRVYVSIDARSGNIQSFEASIADYVYPAQKPAVLSADEAIDRWMGFYDTKLQYRMNTQYWWDGEPMPIEKVNVMIAAGEISEDLKQKTTVELVYQLTSKQVHESVYLDAVTGDWRSMETGEKTALELPRATDAEGHWAEQSLQLMVAYKALDLEDGKVRPNEAITRGELIKMLVLASSGGRYVAYEGMSSGNQAKAMFNDVAADSAYFSYVQAAAASNLIDVGDGSFNPDGKVSRDEMAELIVRALGYNSLANNDHLFKVSFKDEADIDNKGQSAIVVGLGIMSLSDGRFQPDKQVTRAEASIAFYRYLQKRAELQENSLRM</sequence>
<dbReference type="PROSITE" id="PS51272">
    <property type="entry name" value="SLH"/>
    <property type="match status" value="2"/>
</dbReference>
<feature type="chain" id="PRO_5039434429" description="SLH domain-containing protein" evidence="2">
    <location>
        <begin position="29"/>
        <end position="800"/>
    </location>
</feature>
<keyword evidence="2" id="KW-0732">Signal</keyword>
<evidence type="ECO:0000259" key="3">
    <source>
        <dbReference type="PROSITE" id="PS51272"/>
    </source>
</evidence>
<feature type="domain" description="SLH" evidence="3">
    <location>
        <begin position="672"/>
        <end position="734"/>
    </location>
</feature>
<gene>
    <name evidence="4" type="ORF">PAT3040_04381</name>
</gene>
<evidence type="ECO:0000256" key="1">
    <source>
        <dbReference type="SAM" id="MobiDB-lite"/>
    </source>
</evidence>
<feature type="signal peptide" evidence="2">
    <location>
        <begin position="1"/>
        <end position="28"/>
    </location>
</feature>
<feature type="region of interest" description="Disordered" evidence="1">
    <location>
        <begin position="314"/>
        <end position="336"/>
    </location>
</feature>
<dbReference type="Proteomes" id="UP000245202">
    <property type="component" value="Unassembled WGS sequence"/>
</dbReference>
<feature type="domain" description="SLH" evidence="3">
    <location>
        <begin position="735"/>
        <end position="797"/>
    </location>
</feature>
<protein>
    <recommendedName>
        <fullName evidence="3">SLH domain-containing protein</fullName>
    </recommendedName>
</protein>
<dbReference type="InterPro" id="IPR032599">
    <property type="entry name" value="YcdB/YcdC_rep_domain"/>
</dbReference>
<evidence type="ECO:0000313" key="4">
    <source>
        <dbReference type="EMBL" id="GBG09721.1"/>
    </source>
</evidence>
<proteinExistence type="predicted"/>
<dbReference type="EMBL" id="BDQX01000251">
    <property type="protein sequence ID" value="GBG09721.1"/>
    <property type="molecule type" value="Genomic_DNA"/>
</dbReference>
<accession>A0A2R5F1S4</accession>